<gene>
    <name evidence="2" type="ORF">FHX74_001651</name>
</gene>
<protein>
    <submittedName>
        <fullName evidence="2">Putative membrane protein YeiH</fullName>
    </submittedName>
</protein>
<keyword evidence="1" id="KW-0812">Transmembrane</keyword>
<proteinExistence type="predicted"/>
<dbReference type="EMBL" id="JACGWT010000002">
    <property type="protein sequence ID" value="MBA8794046.1"/>
    <property type="molecule type" value="Genomic_DNA"/>
</dbReference>
<evidence type="ECO:0000313" key="2">
    <source>
        <dbReference type="EMBL" id="MBA8794046.1"/>
    </source>
</evidence>
<name>A0A7W3IRS3_9ACTN</name>
<evidence type="ECO:0000256" key="1">
    <source>
        <dbReference type="SAM" id="Phobius"/>
    </source>
</evidence>
<sequence length="160" mass="16879">MLTVIVAAVLSVAGGLVIARVTGQVGLVRRVERYLAIAEKLPPGDEKANLNATAVVLSRQLTRSTAERIHIGLTWFAVAGAPFCIFVIIEGVRAAPQGLVSAAPELLIRDLVAARSALGLSFLWLTSVAICGAWGQAVTRALLIPAAEWLRGRFRKADGG</sequence>
<dbReference type="AlphaFoldDB" id="A0A7W3IRS3"/>
<dbReference type="RefSeq" id="WP_182559568.1">
    <property type="nucleotide sequence ID" value="NZ_JACGWT010000002.1"/>
</dbReference>
<keyword evidence="3" id="KW-1185">Reference proteome</keyword>
<feature type="transmembrane region" description="Helical" evidence="1">
    <location>
        <begin position="69"/>
        <end position="92"/>
    </location>
</feature>
<evidence type="ECO:0000313" key="3">
    <source>
        <dbReference type="Proteomes" id="UP000523079"/>
    </source>
</evidence>
<accession>A0A7W3IRS3</accession>
<feature type="transmembrane region" description="Helical" evidence="1">
    <location>
        <begin position="112"/>
        <end position="135"/>
    </location>
</feature>
<organism evidence="2 3">
    <name type="scientific">Microlunatus kandeliicorticis</name>
    <dbReference type="NCBI Taxonomy" id="1759536"/>
    <lineage>
        <taxon>Bacteria</taxon>
        <taxon>Bacillati</taxon>
        <taxon>Actinomycetota</taxon>
        <taxon>Actinomycetes</taxon>
        <taxon>Propionibacteriales</taxon>
        <taxon>Propionibacteriaceae</taxon>
        <taxon>Microlunatus</taxon>
    </lineage>
</organism>
<keyword evidence="1" id="KW-0472">Membrane</keyword>
<comment type="caution">
    <text evidence="2">The sequence shown here is derived from an EMBL/GenBank/DDBJ whole genome shotgun (WGS) entry which is preliminary data.</text>
</comment>
<reference evidence="2 3" key="1">
    <citation type="submission" date="2020-07" db="EMBL/GenBank/DDBJ databases">
        <title>Sequencing the genomes of 1000 actinobacteria strains.</title>
        <authorList>
            <person name="Klenk H.-P."/>
        </authorList>
    </citation>
    <scope>NUCLEOTIDE SEQUENCE [LARGE SCALE GENOMIC DNA]</scope>
    <source>
        <strain evidence="2 3">DSM 100723</strain>
    </source>
</reference>
<dbReference type="Proteomes" id="UP000523079">
    <property type="component" value="Unassembled WGS sequence"/>
</dbReference>
<keyword evidence="1" id="KW-1133">Transmembrane helix</keyword>